<gene>
    <name evidence="2" type="ORF">NNL39_04145</name>
</gene>
<dbReference type="Proteomes" id="UP001060039">
    <property type="component" value="Chromosome"/>
</dbReference>
<feature type="transmembrane region" description="Helical" evidence="1">
    <location>
        <begin position="114"/>
        <end position="133"/>
    </location>
</feature>
<dbReference type="EMBL" id="CP101497">
    <property type="protein sequence ID" value="UTT63303.1"/>
    <property type="molecule type" value="Genomic_DNA"/>
</dbReference>
<keyword evidence="1" id="KW-0812">Transmembrane</keyword>
<evidence type="ECO:0000313" key="2">
    <source>
        <dbReference type="EMBL" id="UTT63303.1"/>
    </source>
</evidence>
<reference evidence="2" key="1">
    <citation type="submission" date="2022-07" db="EMBL/GenBank/DDBJ databases">
        <title>Taxonomic analysis of Microcella humidisoli nov. sp., isolated from riverside soil.</title>
        <authorList>
            <person name="Molina K.M."/>
            <person name="Kim S.B."/>
        </authorList>
    </citation>
    <scope>NUCLEOTIDE SEQUENCE</scope>
    <source>
        <strain evidence="2">MMS21-STM10</strain>
    </source>
</reference>
<keyword evidence="3" id="KW-1185">Reference proteome</keyword>
<sequence length="150" mass="14946">MTRTRPLALVLAALVGAAAAFALDSLLAMRGVAVLVPPASLAVALVLIGVVVLALAWPVRRAAAGERRIDPFYATRAVVLAKASALAGALLAGGAAGILLYLLTRAVVPLGSTLAAGGTVVAAVLLVSAALVAEHWCALPPDDPTEETPA</sequence>
<protein>
    <submittedName>
        <fullName evidence="2">DUF3180 domain-containing protein</fullName>
    </submittedName>
</protein>
<dbReference type="InterPro" id="IPR021517">
    <property type="entry name" value="DUF3180"/>
</dbReference>
<proteinExistence type="predicted"/>
<dbReference type="RefSeq" id="WP_255160435.1">
    <property type="nucleotide sequence ID" value="NZ_CP101497.1"/>
</dbReference>
<accession>A0ABY5FZ14</accession>
<feature type="transmembrane region" description="Helical" evidence="1">
    <location>
        <begin position="78"/>
        <end position="102"/>
    </location>
</feature>
<keyword evidence="1" id="KW-1133">Transmembrane helix</keyword>
<keyword evidence="1" id="KW-0472">Membrane</keyword>
<evidence type="ECO:0000313" key="3">
    <source>
        <dbReference type="Proteomes" id="UP001060039"/>
    </source>
</evidence>
<name>A0ABY5FZ14_9MICO</name>
<dbReference type="Pfam" id="PF11377">
    <property type="entry name" value="DUF3180"/>
    <property type="match status" value="1"/>
</dbReference>
<organism evidence="2 3">
    <name type="scientific">Microcella humidisoli</name>
    <dbReference type="NCBI Taxonomy" id="2963406"/>
    <lineage>
        <taxon>Bacteria</taxon>
        <taxon>Bacillati</taxon>
        <taxon>Actinomycetota</taxon>
        <taxon>Actinomycetes</taxon>
        <taxon>Micrococcales</taxon>
        <taxon>Microbacteriaceae</taxon>
        <taxon>Microcella</taxon>
    </lineage>
</organism>
<evidence type="ECO:0000256" key="1">
    <source>
        <dbReference type="SAM" id="Phobius"/>
    </source>
</evidence>
<feature type="transmembrane region" description="Helical" evidence="1">
    <location>
        <begin position="32"/>
        <end position="57"/>
    </location>
</feature>